<dbReference type="EMBL" id="WMFC01000004">
    <property type="protein sequence ID" value="MYL67040.1"/>
    <property type="molecule type" value="Genomic_DNA"/>
</dbReference>
<dbReference type="Gene3D" id="1.10.443.10">
    <property type="entry name" value="Intergrase catalytic core"/>
    <property type="match status" value="1"/>
</dbReference>
<evidence type="ECO:0000313" key="5">
    <source>
        <dbReference type="Proteomes" id="UP000452321"/>
    </source>
</evidence>
<accession>A0A6B1IIK2</accession>
<sequence length="287" mass="33271">MNSRKSQKFGNYSPPKEDSRRPLTRQDTIKLYQTAREWPDIETELAIRVLLDYGLRIGELVHLRSDWVRKEYHNGKDEEFWLIQIPKFERCYGGKGEKATQQGNQDGLDLHRTSRPCTKCKDRSYKRKVAPKINGERRPDHGWLTEEQAKEYDFHPKSARSADKVWQLGELPETAETARKLKKFVSGQKYEQWPHQSNSARNRLNKVVEEADLALPERPSDTGVVPHALRHTYGCRLVEARVGEGIGMKQMRHQNSDVFEWYAQVRGVRTFNALSNAVDSSASLLHE</sequence>
<feature type="compositionally biased region" description="Polar residues" evidence="2">
    <location>
        <begin position="1"/>
        <end position="10"/>
    </location>
</feature>
<dbReference type="InterPro" id="IPR013762">
    <property type="entry name" value="Integrase-like_cat_sf"/>
</dbReference>
<dbReference type="AlphaFoldDB" id="A0A6B1IIK2"/>
<protein>
    <submittedName>
        <fullName evidence="4">Tyrosine-type recombinase/integrase</fullName>
    </submittedName>
</protein>
<dbReference type="Proteomes" id="UP000452321">
    <property type="component" value="Unassembled WGS sequence"/>
</dbReference>
<dbReference type="SUPFAM" id="SSF56349">
    <property type="entry name" value="DNA breaking-rejoining enzymes"/>
    <property type="match status" value="2"/>
</dbReference>
<dbReference type="RefSeq" id="WP_159358137.1">
    <property type="nucleotide sequence ID" value="NZ_WMFC01000004.1"/>
</dbReference>
<evidence type="ECO:0000313" key="4">
    <source>
        <dbReference type="EMBL" id="MYL67040.1"/>
    </source>
</evidence>
<dbReference type="PROSITE" id="PS51898">
    <property type="entry name" value="TYR_RECOMBINASE"/>
    <property type="match status" value="1"/>
</dbReference>
<reference evidence="4 5" key="1">
    <citation type="submission" date="2019-11" db="EMBL/GenBank/DDBJ databases">
        <title>Genome sequences of 17 halophilic strains isolated from different environments.</title>
        <authorList>
            <person name="Furrow R.E."/>
        </authorList>
    </citation>
    <scope>NUCLEOTIDE SEQUENCE [LARGE SCALE GENOMIC DNA]</scope>
    <source>
        <strain evidence="4 5">22502_06_Cabo</strain>
    </source>
</reference>
<feature type="region of interest" description="Disordered" evidence="2">
    <location>
        <begin position="94"/>
        <end position="114"/>
    </location>
</feature>
<dbReference type="GO" id="GO:0006310">
    <property type="term" value="P:DNA recombination"/>
    <property type="evidence" value="ECO:0007669"/>
    <property type="project" value="UniProtKB-KW"/>
</dbReference>
<proteinExistence type="predicted"/>
<comment type="caution">
    <text evidence="4">The sequence shown here is derived from an EMBL/GenBank/DDBJ whole genome shotgun (WGS) entry which is preliminary data.</text>
</comment>
<evidence type="ECO:0000259" key="3">
    <source>
        <dbReference type="PROSITE" id="PS51898"/>
    </source>
</evidence>
<keyword evidence="1" id="KW-0233">DNA recombination</keyword>
<dbReference type="GO" id="GO:0015074">
    <property type="term" value="P:DNA integration"/>
    <property type="evidence" value="ECO:0007669"/>
    <property type="project" value="InterPro"/>
</dbReference>
<feature type="domain" description="Tyr recombinase" evidence="3">
    <location>
        <begin position="18"/>
        <end position="279"/>
    </location>
</feature>
<evidence type="ECO:0000256" key="1">
    <source>
        <dbReference type="ARBA" id="ARBA00023172"/>
    </source>
</evidence>
<dbReference type="GO" id="GO:0003677">
    <property type="term" value="F:DNA binding"/>
    <property type="evidence" value="ECO:0007669"/>
    <property type="project" value="InterPro"/>
</dbReference>
<evidence type="ECO:0000256" key="2">
    <source>
        <dbReference type="SAM" id="MobiDB-lite"/>
    </source>
</evidence>
<dbReference type="InterPro" id="IPR002104">
    <property type="entry name" value="Integrase_catalytic"/>
</dbReference>
<name>A0A6B1IIK2_9EURY</name>
<gene>
    <name evidence="4" type="ORF">GLW30_04785</name>
</gene>
<organism evidence="4 5">
    <name type="scientific">Halorubrum distributum</name>
    <dbReference type="NCBI Taxonomy" id="29283"/>
    <lineage>
        <taxon>Archaea</taxon>
        <taxon>Methanobacteriati</taxon>
        <taxon>Methanobacteriota</taxon>
        <taxon>Stenosarchaea group</taxon>
        <taxon>Halobacteria</taxon>
        <taxon>Halobacteriales</taxon>
        <taxon>Haloferacaceae</taxon>
        <taxon>Halorubrum</taxon>
        <taxon>Halorubrum distributum group</taxon>
    </lineage>
</organism>
<feature type="region of interest" description="Disordered" evidence="2">
    <location>
        <begin position="1"/>
        <end position="25"/>
    </location>
</feature>
<dbReference type="InterPro" id="IPR011010">
    <property type="entry name" value="DNA_brk_join_enz"/>
</dbReference>